<dbReference type="EMBL" id="MN738956">
    <property type="protein sequence ID" value="QHT32995.1"/>
    <property type="molecule type" value="Genomic_DNA"/>
</dbReference>
<accession>A0A6C0F0P6</accession>
<keyword evidence="1" id="KW-0472">Membrane</keyword>
<organism evidence="2">
    <name type="scientific">viral metagenome</name>
    <dbReference type="NCBI Taxonomy" id="1070528"/>
    <lineage>
        <taxon>unclassified sequences</taxon>
        <taxon>metagenomes</taxon>
        <taxon>organismal metagenomes</taxon>
    </lineage>
</organism>
<keyword evidence="1" id="KW-1133">Transmembrane helix</keyword>
<dbReference type="AlphaFoldDB" id="A0A6C0F0P6"/>
<sequence>MIFHSLRTSIIFVSGLIIYEILLDLEKVWNRENPGHEILNFSKRNIIKFISIFLLDFILLYLFYWLFDTML</sequence>
<evidence type="ECO:0000256" key="1">
    <source>
        <dbReference type="SAM" id="Phobius"/>
    </source>
</evidence>
<name>A0A6C0F0P6_9ZZZZ</name>
<evidence type="ECO:0000313" key="2">
    <source>
        <dbReference type="EMBL" id="QHT32995.1"/>
    </source>
</evidence>
<reference evidence="2" key="1">
    <citation type="journal article" date="2020" name="Nature">
        <title>Giant virus diversity and host interactions through global metagenomics.</title>
        <authorList>
            <person name="Schulz F."/>
            <person name="Roux S."/>
            <person name="Paez-Espino D."/>
            <person name="Jungbluth S."/>
            <person name="Walsh D.A."/>
            <person name="Denef V.J."/>
            <person name="McMahon K.D."/>
            <person name="Konstantinidis K.T."/>
            <person name="Eloe-Fadrosh E.A."/>
            <person name="Kyrpides N.C."/>
            <person name="Woyke T."/>
        </authorList>
    </citation>
    <scope>NUCLEOTIDE SEQUENCE</scope>
    <source>
        <strain evidence="2">GVMAG-M-3300009161-34</strain>
    </source>
</reference>
<feature type="transmembrane region" description="Helical" evidence="1">
    <location>
        <begin position="46"/>
        <end position="67"/>
    </location>
</feature>
<keyword evidence="1" id="KW-0812">Transmembrane</keyword>
<proteinExistence type="predicted"/>
<protein>
    <submittedName>
        <fullName evidence="2">Uncharacterized protein</fullName>
    </submittedName>
</protein>